<dbReference type="Proteomes" id="UP001212997">
    <property type="component" value="Unassembled WGS sequence"/>
</dbReference>
<dbReference type="GO" id="GO:0016788">
    <property type="term" value="F:hydrolase activity, acting on ester bonds"/>
    <property type="evidence" value="ECO:0007669"/>
    <property type="project" value="InterPro"/>
</dbReference>
<evidence type="ECO:0000313" key="2">
    <source>
        <dbReference type="EMBL" id="KAJ3484464.1"/>
    </source>
</evidence>
<gene>
    <name evidence="2" type="ORF">NLI96_g5632</name>
</gene>
<name>A0AAD5V7Z7_9APHY</name>
<evidence type="ECO:0000256" key="1">
    <source>
        <dbReference type="ARBA" id="ARBA00022801"/>
    </source>
</evidence>
<evidence type="ECO:0000313" key="3">
    <source>
        <dbReference type="Proteomes" id="UP001212997"/>
    </source>
</evidence>
<reference evidence="2" key="1">
    <citation type="submission" date="2022-07" db="EMBL/GenBank/DDBJ databases">
        <title>Genome Sequence of Physisporinus lineatus.</title>
        <authorList>
            <person name="Buettner E."/>
        </authorList>
    </citation>
    <scope>NUCLEOTIDE SEQUENCE</scope>
    <source>
        <strain evidence="2">VT162</strain>
    </source>
</reference>
<comment type="caution">
    <text evidence="2">The sequence shown here is derived from an EMBL/GenBank/DDBJ whole genome shotgun (WGS) entry which is preliminary data.</text>
</comment>
<protein>
    <recommendedName>
        <fullName evidence="4">Acid phosphatase</fullName>
    </recommendedName>
</protein>
<dbReference type="AlphaFoldDB" id="A0AAD5V7Z7"/>
<keyword evidence="3" id="KW-1185">Reference proteome</keyword>
<dbReference type="Pfam" id="PF04185">
    <property type="entry name" value="Phosphoesterase"/>
    <property type="match status" value="1"/>
</dbReference>
<accession>A0AAD5V7Z7</accession>
<organism evidence="2 3">
    <name type="scientific">Meripilus lineatus</name>
    <dbReference type="NCBI Taxonomy" id="2056292"/>
    <lineage>
        <taxon>Eukaryota</taxon>
        <taxon>Fungi</taxon>
        <taxon>Dikarya</taxon>
        <taxon>Basidiomycota</taxon>
        <taxon>Agaricomycotina</taxon>
        <taxon>Agaricomycetes</taxon>
        <taxon>Polyporales</taxon>
        <taxon>Meripilaceae</taxon>
        <taxon>Meripilus</taxon>
    </lineage>
</organism>
<dbReference type="PANTHER" id="PTHR31956">
    <property type="entry name" value="NON-SPECIFIC PHOSPHOLIPASE C4-RELATED"/>
    <property type="match status" value="1"/>
</dbReference>
<dbReference type="GO" id="GO:0009395">
    <property type="term" value="P:phospholipid catabolic process"/>
    <property type="evidence" value="ECO:0007669"/>
    <property type="project" value="TreeGrafter"/>
</dbReference>
<dbReference type="PANTHER" id="PTHR31956:SF8">
    <property type="entry name" value="ACID PHOSPHATASE PHOA (AFU_ORTHOLOGUE AFUA_1G03570)"/>
    <property type="match status" value="1"/>
</dbReference>
<dbReference type="Gene3D" id="3.40.720.10">
    <property type="entry name" value="Alkaline Phosphatase, subunit A"/>
    <property type="match status" value="1"/>
</dbReference>
<keyword evidence="1" id="KW-0378">Hydrolase</keyword>
<dbReference type="EMBL" id="JANAWD010000188">
    <property type="protein sequence ID" value="KAJ3484464.1"/>
    <property type="molecule type" value="Genomic_DNA"/>
</dbReference>
<sequence length="523" mass="56163">MTRNLIDTLGHLGSCTRPRIRMGLRYAFAAFVSLAIVQGAFAAQAPQFVNPGPGPTSSSPLYVGASNGSLPKVPVVSGKMFDRVTQIWIENTDFNVANTSSTFRNLAEQGILLEQYYALTHPSEPNYVAAIGGDFFGMADDALYNIPANPSARKLRAMIVRCDDREMILRDPSELGASITSWSWVMMTGLSRSVDLLEAKNISWASYQENMPTVGYLGFNFTQPNYLNISAPPYTYYVRKHNPHVVFNSVTSIPSRLAQIRNFNDFAADVNASTIPQWNFVTPNLVNDAHDTDIDFASDWLDYWLVPLLSNPAFNDNKTLIILTFDETDTYTVNNRIYTLLLGGVIPANLRGTSDTTYYTHYSTLSTVEANWGLGSLGRGDTNKTMSNVFEFVANVTGYRNLDVRGADIPLTNITGTIPGPLNPDLYIPFAAPNANATGAGGGPVFLGPGLNISVTPESLPKPVNLTEARQSVPASGYGNITGPGVPAPTGSGSTGNANGGVEVRAVVGAVLGAVIGVIAVLA</sequence>
<dbReference type="InterPro" id="IPR007312">
    <property type="entry name" value="Phosphoesterase"/>
</dbReference>
<proteinExistence type="predicted"/>
<evidence type="ECO:0008006" key="4">
    <source>
        <dbReference type="Google" id="ProtNLM"/>
    </source>
</evidence>
<dbReference type="InterPro" id="IPR017850">
    <property type="entry name" value="Alkaline_phosphatase_core_sf"/>
</dbReference>